<sequence>MDICIGGILNGKVRKINEDSFCVGNPHSDDINEYHKQYFHLGGKLLSFWVYSEINYQEASRIAESFLKKEQRSLSGC</sequence>
<organism evidence="1 2">
    <name type="scientific">Acinetobacter nosocomialis</name>
    <dbReference type="NCBI Taxonomy" id="106654"/>
    <lineage>
        <taxon>Bacteria</taxon>
        <taxon>Pseudomonadati</taxon>
        <taxon>Pseudomonadota</taxon>
        <taxon>Gammaproteobacteria</taxon>
        <taxon>Moraxellales</taxon>
        <taxon>Moraxellaceae</taxon>
        <taxon>Acinetobacter</taxon>
        <taxon>Acinetobacter calcoaceticus/baumannii complex</taxon>
    </lineage>
</organism>
<evidence type="ECO:0000313" key="1">
    <source>
        <dbReference type="EMBL" id="AVF44847.1"/>
    </source>
</evidence>
<accession>A0A2L1VI89</accession>
<name>A0A2L1VI89_ACINO</name>
<proteinExistence type="predicted"/>
<dbReference type="EMBL" id="CP014019">
    <property type="protein sequence ID" value="AVF44847.1"/>
    <property type="molecule type" value="Genomic_DNA"/>
</dbReference>
<dbReference type="GeneID" id="92795782"/>
<dbReference type="AlphaFoldDB" id="A0A2L1VI89"/>
<dbReference type="RefSeq" id="WP_004709770.1">
    <property type="nucleotide sequence ID" value="NZ_BBOO01000016.1"/>
</dbReference>
<accession>A0A334N975</accession>
<reference evidence="2" key="1">
    <citation type="submission" date="2017-12" db="EMBL/GenBank/DDBJ databases">
        <title>FDA dAtabase for Regulatory Grade micrObial Sequences (FDA-ARGOS): Supporting development and validation of Infectious Disease Dx tests.</title>
        <authorList>
            <person name="Hoffmann M."/>
            <person name="Allard M."/>
            <person name="Evans P."/>
            <person name="Brown E."/>
            <person name="Tallon L."/>
            <person name="Sadzewicz L."/>
            <person name="Sengamalay N."/>
            <person name="Ott S."/>
            <person name="Godinez A."/>
            <person name="Nagaraj S."/>
            <person name="Vavikolanu K."/>
            <person name="Aluvathingal J."/>
            <person name="Nadendla S."/>
            <person name="Sichtig H."/>
        </authorList>
    </citation>
    <scope>NUCLEOTIDE SEQUENCE [LARGE SCALE GENOMIC DNA]</scope>
    <source>
        <strain evidence="2">FDAARGOS_129</strain>
    </source>
</reference>
<evidence type="ECO:0000313" key="2">
    <source>
        <dbReference type="Proteomes" id="UP000237921"/>
    </source>
</evidence>
<protein>
    <submittedName>
        <fullName evidence="1">Uncharacterized protein</fullName>
    </submittedName>
</protein>
<gene>
    <name evidence="1" type="ORF">AL533_10840</name>
</gene>
<dbReference type="Proteomes" id="UP000237921">
    <property type="component" value="Chromosome"/>
</dbReference>
<dbReference type="KEGG" id="ano:RR32_12160"/>